<keyword evidence="2" id="KW-0812">Transmembrane</keyword>
<proteinExistence type="predicted"/>
<gene>
    <name evidence="3" type="ORF">HOLleu_41928</name>
</gene>
<comment type="caution">
    <text evidence="3">The sequence shown here is derived from an EMBL/GenBank/DDBJ whole genome shotgun (WGS) entry which is preliminary data.</text>
</comment>
<feature type="transmembrane region" description="Helical" evidence="2">
    <location>
        <begin position="181"/>
        <end position="206"/>
    </location>
</feature>
<feature type="region of interest" description="Disordered" evidence="1">
    <location>
        <begin position="276"/>
        <end position="355"/>
    </location>
</feature>
<accession>A0A9Q0YH32</accession>
<protein>
    <submittedName>
        <fullName evidence="3">Uncharacterized protein</fullName>
    </submittedName>
</protein>
<dbReference type="Proteomes" id="UP001152320">
    <property type="component" value="Chromosome 23"/>
</dbReference>
<feature type="compositionally biased region" description="Basic and acidic residues" evidence="1">
    <location>
        <begin position="316"/>
        <end position="335"/>
    </location>
</feature>
<keyword evidence="2" id="KW-1133">Transmembrane helix</keyword>
<sequence>MAIKFCGKSSLSMYVVLAVFIVAWTVNINLGQEIAFEIQGDVIIFEGDSLTIACTYSIKNEFSVFIALHGERTPVFTLTNITNATHIGNIGFITPSIGDETFVCMSKEFLCSSKPTSIITWEVRNQNANVEFLINGPLISTIVPSNSTFTGDVNITCFGIFEHYEASRVVNIRVLANDQNILYFVIGGSALLTVIVIFLIFLVCYLKRRKAVKNDEAETGIDLTPSVPATKAPGNFHNPAMTIGFGKESGETGAMQMDEPPPYSIVNKVIAKSKIQSDESRSYDHNTNPRPESSAYYTISAGSEGKHAVKCSGEPEGSKKEEDMVKRRITIHEDLIEGDDWSDSEDGDNFDSSLH</sequence>
<dbReference type="EMBL" id="JAIZAY010000023">
    <property type="protein sequence ID" value="KAJ8020082.1"/>
    <property type="molecule type" value="Genomic_DNA"/>
</dbReference>
<name>A0A9Q0YH32_HOLLE</name>
<evidence type="ECO:0000313" key="4">
    <source>
        <dbReference type="Proteomes" id="UP001152320"/>
    </source>
</evidence>
<feature type="compositionally biased region" description="Acidic residues" evidence="1">
    <location>
        <begin position="336"/>
        <end position="349"/>
    </location>
</feature>
<feature type="transmembrane region" description="Helical" evidence="2">
    <location>
        <begin position="12"/>
        <end position="30"/>
    </location>
</feature>
<evidence type="ECO:0000313" key="3">
    <source>
        <dbReference type="EMBL" id="KAJ8020082.1"/>
    </source>
</evidence>
<keyword evidence="2" id="KW-0472">Membrane</keyword>
<evidence type="ECO:0000256" key="2">
    <source>
        <dbReference type="SAM" id="Phobius"/>
    </source>
</evidence>
<feature type="compositionally biased region" description="Polar residues" evidence="1">
    <location>
        <begin position="285"/>
        <end position="301"/>
    </location>
</feature>
<dbReference type="AlphaFoldDB" id="A0A9Q0YH32"/>
<evidence type="ECO:0000256" key="1">
    <source>
        <dbReference type="SAM" id="MobiDB-lite"/>
    </source>
</evidence>
<keyword evidence="4" id="KW-1185">Reference proteome</keyword>
<organism evidence="3 4">
    <name type="scientific">Holothuria leucospilota</name>
    <name type="common">Black long sea cucumber</name>
    <name type="synonym">Mertensiothuria leucospilota</name>
    <dbReference type="NCBI Taxonomy" id="206669"/>
    <lineage>
        <taxon>Eukaryota</taxon>
        <taxon>Metazoa</taxon>
        <taxon>Echinodermata</taxon>
        <taxon>Eleutherozoa</taxon>
        <taxon>Echinozoa</taxon>
        <taxon>Holothuroidea</taxon>
        <taxon>Aspidochirotacea</taxon>
        <taxon>Aspidochirotida</taxon>
        <taxon>Holothuriidae</taxon>
        <taxon>Holothuria</taxon>
    </lineage>
</organism>
<reference evidence="3" key="1">
    <citation type="submission" date="2021-10" db="EMBL/GenBank/DDBJ databases">
        <title>Tropical sea cucumber genome reveals ecological adaptation and Cuvierian tubules defense mechanism.</title>
        <authorList>
            <person name="Chen T."/>
        </authorList>
    </citation>
    <scope>NUCLEOTIDE SEQUENCE</scope>
    <source>
        <strain evidence="3">Nanhai2018</strain>
        <tissue evidence="3">Muscle</tissue>
    </source>
</reference>